<keyword evidence="4" id="KW-0456">Lyase</keyword>
<dbReference type="SUPFAM" id="SSF51316">
    <property type="entry name" value="Mss4-like"/>
    <property type="match status" value="1"/>
</dbReference>
<dbReference type="Gene3D" id="3.90.1590.10">
    <property type="entry name" value="glutathione-dependent formaldehyde- activating enzyme (gfa)"/>
    <property type="match status" value="1"/>
</dbReference>
<keyword evidence="2" id="KW-0479">Metal-binding</keyword>
<organism evidence="6 7">
    <name type="scientific">Vibrio gallaecicus</name>
    <dbReference type="NCBI Taxonomy" id="552386"/>
    <lineage>
        <taxon>Bacteria</taxon>
        <taxon>Pseudomonadati</taxon>
        <taxon>Pseudomonadota</taxon>
        <taxon>Gammaproteobacteria</taxon>
        <taxon>Vibrionales</taxon>
        <taxon>Vibrionaceae</taxon>
        <taxon>Vibrio</taxon>
    </lineage>
</organism>
<dbReference type="PANTHER" id="PTHR33337:SF40">
    <property type="entry name" value="CENP-V_GFA DOMAIN-CONTAINING PROTEIN-RELATED"/>
    <property type="match status" value="1"/>
</dbReference>
<evidence type="ECO:0000256" key="1">
    <source>
        <dbReference type="ARBA" id="ARBA00005495"/>
    </source>
</evidence>
<reference evidence="6 7" key="1">
    <citation type="journal article" date="2024" name="ISME J.">
        <title>Tailless and filamentous prophages are predominant in marine Vibrio.</title>
        <authorList>
            <person name="Steensen K."/>
            <person name="Seneca J."/>
            <person name="Bartlau N."/>
            <person name="Yu X.A."/>
            <person name="Hussain F.A."/>
            <person name="Polz M.F."/>
        </authorList>
    </citation>
    <scope>NUCLEOTIDE SEQUENCE [LARGE SCALE GENOMIC DNA]</scope>
    <source>
        <strain evidence="6 7">10N.222.51.A1</strain>
    </source>
</reference>
<dbReference type="InterPro" id="IPR006913">
    <property type="entry name" value="CENP-V/GFA"/>
</dbReference>
<keyword evidence="3" id="KW-0862">Zinc</keyword>
<dbReference type="Proteomes" id="UP001570417">
    <property type="component" value="Unassembled WGS sequence"/>
</dbReference>
<dbReference type="PANTHER" id="PTHR33337">
    <property type="entry name" value="GFA DOMAIN-CONTAINING PROTEIN"/>
    <property type="match status" value="1"/>
</dbReference>
<evidence type="ECO:0000256" key="2">
    <source>
        <dbReference type="ARBA" id="ARBA00022723"/>
    </source>
</evidence>
<evidence type="ECO:0000256" key="4">
    <source>
        <dbReference type="ARBA" id="ARBA00023239"/>
    </source>
</evidence>
<dbReference type="EMBL" id="JBFRUW010000054">
    <property type="protein sequence ID" value="MFA0569440.1"/>
    <property type="molecule type" value="Genomic_DNA"/>
</dbReference>
<dbReference type="PROSITE" id="PS51891">
    <property type="entry name" value="CENP_V_GFA"/>
    <property type="match status" value="1"/>
</dbReference>
<comment type="caution">
    <text evidence="6">The sequence shown here is derived from an EMBL/GenBank/DDBJ whole genome shotgun (WGS) entry which is preliminary data.</text>
</comment>
<dbReference type="Pfam" id="PF04828">
    <property type="entry name" value="GFA"/>
    <property type="match status" value="1"/>
</dbReference>
<name>A0ABV4NDF7_9VIBR</name>
<evidence type="ECO:0000259" key="5">
    <source>
        <dbReference type="PROSITE" id="PS51891"/>
    </source>
</evidence>
<accession>A0ABV4NDF7</accession>
<keyword evidence="7" id="KW-1185">Reference proteome</keyword>
<dbReference type="RefSeq" id="WP_137371744.1">
    <property type="nucleotide sequence ID" value="NZ_AP025491.1"/>
</dbReference>
<sequence>MDYPIEGACQCGQVTYQLKAEPKMVLACHCQECQKLSTSPFSVTAIVAQGDIEFQGKLKEWSRMSDSGNRNTAAFCPDCGNRVYHYNPDDQTTLKLKLKPVGFEHDTIFQPVAHVWVSEKLSWVDLPEGVKIFDKQP</sequence>
<protein>
    <submittedName>
        <fullName evidence="6">GFA family protein</fullName>
    </submittedName>
</protein>
<dbReference type="InterPro" id="IPR011057">
    <property type="entry name" value="Mss4-like_sf"/>
</dbReference>
<proteinExistence type="inferred from homology"/>
<comment type="similarity">
    <text evidence="1">Belongs to the Gfa family.</text>
</comment>
<gene>
    <name evidence="6" type="ORF">AB4566_14300</name>
</gene>
<evidence type="ECO:0000256" key="3">
    <source>
        <dbReference type="ARBA" id="ARBA00022833"/>
    </source>
</evidence>
<evidence type="ECO:0000313" key="6">
    <source>
        <dbReference type="EMBL" id="MFA0569440.1"/>
    </source>
</evidence>
<feature type="domain" description="CENP-V/GFA" evidence="5">
    <location>
        <begin position="5"/>
        <end position="110"/>
    </location>
</feature>
<evidence type="ECO:0000313" key="7">
    <source>
        <dbReference type="Proteomes" id="UP001570417"/>
    </source>
</evidence>